<keyword evidence="8" id="KW-0997">Cell inner membrane</keyword>
<keyword evidence="4" id="KW-1003">Cell membrane</keyword>
<keyword evidence="11" id="KW-1185">Reference proteome</keyword>
<keyword evidence="9" id="KW-0732">Signal</keyword>
<keyword evidence="7 8" id="KW-0472">Membrane</keyword>
<name>A0A291HMT8_9GAMM</name>
<protein>
    <recommendedName>
        <fullName evidence="12">Alanine glycine permease</fullName>
    </recommendedName>
</protein>
<evidence type="ECO:0000256" key="2">
    <source>
        <dbReference type="ARBA" id="ARBA00009261"/>
    </source>
</evidence>
<evidence type="ECO:0008006" key="12">
    <source>
        <dbReference type="Google" id="ProtNLM"/>
    </source>
</evidence>
<keyword evidence="6 8" id="KW-1133">Transmembrane helix</keyword>
<evidence type="ECO:0000256" key="8">
    <source>
        <dbReference type="RuleBase" id="RU363064"/>
    </source>
</evidence>
<dbReference type="Pfam" id="PF01235">
    <property type="entry name" value="Na_Ala_symp"/>
    <property type="match status" value="1"/>
</dbReference>
<feature type="transmembrane region" description="Helical" evidence="8">
    <location>
        <begin position="428"/>
        <end position="447"/>
    </location>
</feature>
<dbReference type="GO" id="GO:0005886">
    <property type="term" value="C:plasma membrane"/>
    <property type="evidence" value="ECO:0007669"/>
    <property type="project" value="UniProtKB-SubCell"/>
</dbReference>
<dbReference type="AlphaFoldDB" id="A0A291HMT8"/>
<dbReference type="RefSeq" id="WP_096778757.1">
    <property type="nucleotide sequence ID" value="NZ_CP012621.1"/>
</dbReference>
<gene>
    <name evidence="10" type="ORF">AN401_05660</name>
</gene>
<dbReference type="PANTHER" id="PTHR30330">
    <property type="entry name" value="AGSS FAMILY TRANSPORTER, SODIUM-ALANINE"/>
    <property type="match status" value="1"/>
</dbReference>
<evidence type="ECO:0000256" key="4">
    <source>
        <dbReference type="ARBA" id="ARBA00022475"/>
    </source>
</evidence>
<dbReference type="PANTHER" id="PTHR30330:SF3">
    <property type="entry name" value="TRANSCRIPTIONAL REGULATOR, LRP FAMILY"/>
    <property type="match status" value="1"/>
</dbReference>
<evidence type="ECO:0000313" key="10">
    <source>
        <dbReference type="EMBL" id="ATG73412.1"/>
    </source>
</evidence>
<evidence type="ECO:0000256" key="9">
    <source>
        <dbReference type="SAM" id="SignalP"/>
    </source>
</evidence>
<feature type="chain" id="PRO_5012968237" description="Alanine glycine permease" evidence="9">
    <location>
        <begin position="21"/>
        <end position="512"/>
    </location>
</feature>
<dbReference type="EMBL" id="CP012621">
    <property type="protein sequence ID" value="ATG73412.1"/>
    <property type="molecule type" value="Genomic_DNA"/>
</dbReference>
<evidence type="ECO:0000256" key="7">
    <source>
        <dbReference type="ARBA" id="ARBA00023136"/>
    </source>
</evidence>
<feature type="transmembrane region" description="Helical" evidence="8">
    <location>
        <begin position="227"/>
        <end position="248"/>
    </location>
</feature>
<feature type="transmembrane region" description="Helical" evidence="8">
    <location>
        <begin position="350"/>
        <end position="371"/>
    </location>
</feature>
<evidence type="ECO:0000313" key="11">
    <source>
        <dbReference type="Proteomes" id="UP000217763"/>
    </source>
</evidence>
<dbReference type="KEGG" id="zdf:AN401_05660"/>
<keyword evidence="8" id="KW-0769">Symport</keyword>
<feature type="signal peptide" evidence="9">
    <location>
        <begin position="1"/>
        <end position="20"/>
    </location>
</feature>
<evidence type="ECO:0000256" key="6">
    <source>
        <dbReference type="ARBA" id="ARBA00022989"/>
    </source>
</evidence>
<dbReference type="Proteomes" id="UP000217763">
    <property type="component" value="Chromosome"/>
</dbReference>
<dbReference type="GO" id="GO:0005283">
    <property type="term" value="F:amino acid:sodium symporter activity"/>
    <property type="evidence" value="ECO:0007669"/>
    <property type="project" value="InterPro"/>
</dbReference>
<proteinExistence type="inferred from homology"/>
<feature type="transmembrane region" description="Helical" evidence="8">
    <location>
        <begin position="260"/>
        <end position="280"/>
    </location>
</feature>
<keyword evidence="5 8" id="KW-0812">Transmembrane</keyword>
<evidence type="ECO:0000256" key="3">
    <source>
        <dbReference type="ARBA" id="ARBA00022448"/>
    </source>
</evidence>
<evidence type="ECO:0000256" key="5">
    <source>
        <dbReference type="ARBA" id="ARBA00022692"/>
    </source>
</evidence>
<comment type="similarity">
    <text evidence="2 8">Belongs to the alanine or glycine:cation symporter (AGCS) (TC 2.A.25) family.</text>
</comment>
<organism evidence="10 11">
    <name type="scientific">Zobellella denitrificans</name>
    <dbReference type="NCBI Taxonomy" id="347534"/>
    <lineage>
        <taxon>Bacteria</taxon>
        <taxon>Pseudomonadati</taxon>
        <taxon>Pseudomonadota</taxon>
        <taxon>Gammaproteobacteria</taxon>
        <taxon>Aeromonadales</taxon>
        <taxon>Aeromonadaceae</taxon>
        <taxon>Zobellella</taxon>
    </lineage>
</organism>
<sequence>MKAVILRALPLLLLPAMAQAATEELGTAVTGLVYQLMGVVFYSIPLGESSIPVIVLWLIGGALFCTIRFKFLQFRSLRLAWRLVRGDFNDPRAPGEVTHFQALTSALSVTVGLGNISGVAIAIAIGGPGAVFWMIVAGFLGMATKFAECTLGVKYRTVHADGTVSGGPMHYIRQGFADKGLPRLGLFLAGFIALAIMLASFVSTNMYQVNQVYAQVVSVTGGEQGFIGSNGWLFGLAIALMVGIIVAGGMQSIARTTEKLVPVMAIIYVSASLVVLAVNYDRVPAAFGTIIEAAFSLDSVSGGIWGAITQGFIRAMISSEAGMGTAAIAHATAKTRYPAAEGYVALLEPFIDTVIICTMTALVIVVTGTYTQEGLNGVALTSSAYATVLPWFPVVLAVCLFLFAFSTILVACYYGLKASGMLFGNGRLVKGLYLGTFLMLTVAGAMVQLDLIVNLMDTLVVLICIPNIIGLVMLSSVIRDERRRFLAQVAREDARPLAGRAELKAAADSVRK</sequence>
<evidence type="ECO:0000256" key="1">
    <source>
        <dbReference type="ARBA" id="ARBA00004651"/>
    </source>
</evidence>
<feature type="transmembrane region" description="Helical" evidence="8">
    <location>
        <begin position="391"/>
        <end position="416"/>
    </location>
</feature>
<dbReference type="InterPro" id="IPR001463">
    <property type="entry name" value="Na/Ala_symport"/>
</dbReference>
<dbReference type="PRINTS" id="PR00175">
    <property type="entry name" value="NAALASMPORT"/>
</dbReference>
<dbReference type="Gene3D" id="1.20.1740.10">
    <property type="entry name" value="Amino acid/polyamine transporter I"/>
    <property type="match status" value="1"/>
</dbReference>
<reference evidence="11" key="1">
    <citation type="submission" date="2015-09" db="EMBL/GenBank/DDBJ databases">
        <authorList>
            <person name="Shao Z."/>
            <person name="Wang L."/>
        </authorList>
    </citation>
    <scope>NUCLEOTIDE SEQUENCE [LARGE SCALE GENOMIC DNA]</scope>
    <source>
        <strain evidence="11">F13-1</strain>
    </source>
</reference>
<feature type="transmembrane region" description="Helical" evidence="8">
    <location>
        <begin position="459"/>
        <end position="478"/>
    </location>
</feature>
<feature type="transmembrane region" description="Helical" evidence="8">
    <location>
        <begin position="184"/>
        <end position="207"/>
    </location>
</feature>
<dbReference type="NCBIfam" id="TIGR00835">
    <property type="entry name" value="agcS"/>
    <property type="match status" value="1"/>
</dbReference>
<comment type="subcellular location">
    <subcellularLocation>
        <location evidence="8">Cell inner membrane</location>
        <topology evidence="8">Multi-pass membrane protein</topology>
    </subcellularLocation>
    <subcellularLocation>
        <location evidence="1">Cell membrane</location>
        <topology evidence="1">Multi-pass membrane protein</topology>
    </subcellularLocation>
</comment>
<feature type="transmembrane region" description="Helical" evidence="8">
    <location>
        <begin position="51"/>
        <end position="69"/>
    </location>
</feature>
<keyword evidence="3 8" id="KW-0813">Transport</keyword>
<accession>A0A291HMT8</accession>